<evidence type="ECO:0000256" key="10">
    <source>
        <dbReference type="RuleBase" id="RU046427"/>
    </source>
</evidence>
<dbReference type="EMBL" id="KC540910">
    <property type="protein sequence ID" value="AHB51764.1"/>
    <property type="molecule type" value="mRNA"/>
</dbReference>
<dbReference type="PRINTS" id="PR00896">
    <property type="entry name" value="VASOPRESSINR"/>
</dbReference>
<dbReference type="Gene3D" id="1.20.1070.10">
    <property type="entry name" value="Rhodopsin 7-helix transmembrane proteins"/>
    <property type="match status" value="1"/>
</dbReference>
<evidence type="ECO:0000256" key="11">
    <source>
        <dbReference type="SAM" id="MobiDB-lite"/>
    </source>
</evidence>
<sequence length="453" mass="51959">MPHTNHSEESSEILLDVNHPNWTDPGQQLFPEELTFNTQSLVQVIVYAVLFVTAATGNIPVLFSLMGKRHRKSRLKVMIMHLAIADLIVTFVMIPLEVGWRLTVQWTAGNVMCKVMQVLRAFGPYLSSMVLVCISLDRYFAVLHPLKVNDAQRRGRIMLSWAWITSFLCSVPQAVIFHVMEHPQFPEFEQCVTFASFPSSWHERLYNLFCLLALYGLPLAAIVVCYSRIFWEIHRQSRDPQVVLLLDDLSKQRRQFQGRMRLRRSDMRHMQRARNRTLRLTIIIVLAFSWCWTPYVTMVLWYQFDPDGAEHVNGYLQSSLFMFAVSNSCVNPLVYGSYTLTRRRFCVRCPFFGARDARTAPMTVPEVKPVVLPKDKTTVGDNSLFSSDSSVYPYELTIRFKGQLFSKCSKARHLPDCSCESCALSGRYGKGNKFGSSSLHDPKQTSSPTNHSM</sequence>
<feature type="transmembrane region" description="Helical" evidence="10">
    <location>
        <begin position="157"/>
        <end position="180"/>
    </location>
</feature>
<keyword evidence="6 10" id="KW-0472">Membrane</keyword>
<dbReference type="OrthoDB" id="6422738at2759"/>
<keyword evidence="9 10" id="KW-0807">Transducer</keyword>
<dbReference type="InterPro" id="IPR017452">
    <property type="entry name" value="GPCR_Rhodpsn_7TM"/>
</dbReference>
<evidence type="ECO:0000313" key="13">
    <source>
        <dbReference type="EMBL" id="AHB51764.1"/>
    </source>
</evidence>
<evidence type="ECO:0000256" key="4">
    <source>
        <dbReference type="ARBA" id="ARBA00022989"/>
    </source>
</evidence>
<evidence type="ECO:0000256" key="5">
    <source>
        <dbReference type="ARBA" id="ARBA00023040"/>
    </source>
</evidence>
<organism evidence="13">
    <name type="scientific">Ixodes scapularis</name>
    <name type="common">Black-legged tick</name>
    <name type="synonym">Deer tick</name>
    <dbReference type="NCBI Taxonomy" id="6945"/>
    <lineage>
        <taxon>Eukaryota</taxon>
        <taxon>Metazoa</taxon>
        <taxon>Ecdysozoa</taxon>
        <taxon>Arthropoda</taxon>
        <taxon>Chelicerata</taxon>
        <taxon>Arachnida</taxon>
        <taxon>Acari</taxon>
        <taxon>Parasitiformes</taxon>
        <taxon>Ixodida</taxon>
        <taxon>Ixodoidea</taxon>
        <taxon>Ixodidae</taxon>
        <taxon>Ixodinae</taxon>
        <taxon>Ixodes</taxon>
    </lineage>
</organism>
<feature type="domain" description="G-protein coupled receptors family 1 profile" evidence="12">
    <location>
        <begin position="57"/>
        <end position="335"/>
    </location>
</feature>
<dbReference type="VEuPathDB" id="VectorBase:ISCI003272"/>
<evidence type="ECO:0000256" key="3">
    <source>
        <dbReference type="ARBA" id="ARBA00022692"/>
    </source>
</evidence>
<feature type="transmembrane region" description="Helical" evidence="10">
    <location>
        <begin position="44"/>
        <end position="65"/>
    </location>
</feature>
<dbReference type="PANTHER" id="PTHR24241:SF190">
    <property type="entry name" value="CARDIOACCELERATORY PEPTIDE RECEPTOR-LIKE PROTEIN"/>
    <property type="match status" value="1"/>
</dbReference>
<evidence type="ECO:0000256" key="1">
    <source>
        <dbReference type="ARBA" id="ARBA00004651"/>
    </source>
</evidence>
<evidence type="ECO:0000256" key="8">
    <source>
        <dbReference type="ARBA" id="ARBA00023180"/>
    </source>
</evidence>
<keyword evidence="3 10" id="KW-0812">Transmembrane</keyword>
<keyword evidence="7 10" id="KW-0675">Receptor</keyword>
<dbReference type="VEuPathDB" id="VectorBase:ISCW003272"/>
<dbReference type="AlphaFoldDB" id="A0A0X7YC79"/>
<keyword evidence="4 10" id="KW-1133">Transmembrane helix</keyword>
<accession>A0A0X7YC79</accession>
<feature type="transmembrane region" description="Helical" evidence="10">
    <location>
        <begin position="77"/>
        <end position="98"/>
    </location>
</feature>
<comment type="subcellular location">
    <subcellularLocation>
        <location evidence="1 10">Cell membrane</location>
        <topology evidence="1 10">Multi-pass membrane protein</topology>
    </subcellularLocation>
</comment>
<protein>
    <submittedName>
        <fullName evidence="13">ACP receptor 2 long</fullName>
    </submittedName>
</protein>
<dbReference type="InterPro" id="IPR001817">
    <property type="entry name" value="Vasoprsn_rcpt"/>
</dbReference>
<evidence type="ECO:0000256" key="6">
    <source>
        <dbReference type="ARBA" id="ARBA00023136"/>
    </source>
</evidence>
<dbReference type="SUPFAM" id="SSF81321">
    <property type="entry name" value="Family A G protein-coupled receptor-like"/>
    <property type="match status" value="1"/>
</dbReference>
<reference evidence="13" key="1">
    <citation type="submission" date="2013-01" db="EMBL/GenBank/DDBJ databases">
        <title>ACP receptors from Ixodes scapularis.</title>
        <authorList>
            <person name="Stebegg M."/>
            <person name="Sigurdsson H."/>
            <person name="Drag M."/>
            <person name="Li S."/>
            <person name="Grimmelikhuijzen C.J.P."/>
            <person name="Hauser F."/>
        </authorList>
    </citation>
    <scope>NUCLEOTIDE SEQUENCE</scope>
</reference>
<dbReference type="GO" id="GO:0005886">
    <property type="term" value="C:plasma membrane"/>
    <property type="evidence" value="ECO:0007669"/>
    <property type="project" value="UniProtKB-SubCell"/>
</dbReference>
<comment type="similarity">
    <text evidence="10">Belongs to the G-protein coupled receptor 1 family. Vasopressin/oxytocin receptor subfamily.</text>
</comment>
<feature type="region of interest" description="Disordered" evidence="11">
    <location>
        <begin position="434"/>
        <end position="453"/>
    </location>
</feature>
<dbReference type="VEuPathDB" id="VectorBase:ISCP_017832"/>
<dbReference type="PANTHER" id="PTHR24241">
    <property type="entry name" value="NEUROPEPTIDE RECEPTOR-RELATED G-PROTEIN COUPLED RECEPTOR"/>
    <property type="match status" value="1"/>
</dbReference>
<proteinExistence type="evidence at transcript level"/>
<feature type="transmembrane region" description="Helical" evidence="10">
    <location>
        <begin position="314"/>
        <end position="335"/>
    </location>
</feature>
<dbReference type="VEuPathDB" id="VectorBase:ISCW008018"/>
<dbReference type="CDD" id="cd15382">
    <property type="entry name" value="7tmA_AKHR"/>
    <property type="match status" value="1"/>
</dbReference>
<keyword evidence="2" id="KW-1003">Cell membrane</keyword>
<evidence type="ECO:0000256" key="2">
    <source>
        <dbReference type="ARBA" id="ARBA00022475"/>
    </source>
</evidence>
<dbReference type="Pfam" id="PF00001">
    <property type="entry name" value="7tm_1"/>
    <property type="match status" value="1"/>
</dbReference>
<dbReference type="VEuPathDB" id="VectorBase:ISCW001755"/>
<dbReference type="PROSITE" id="PS50262">
    <property type="entry name" value="G_PROTEIN_RECEP_F1_2"/>
    <property type="match status" value="1"/>
</dbReference>
<dbReference type="GO" id="GO:0005000">
    <property type="term" value="F:vasopressin receptor activity"/>
    <property type="evidence" value="ECO:0007669"/>
    <property type="project" value="InterPro"/>
</dbReference>
<feature type="transmembrane region" description="Helical" evidence="10">
    <location>
        <begin position="118"/>
        <end position="136"/>
    </location>
</feature>
<evidence type="ECO:0000259" key="12">
    <source>
        <dbReference type="PROSITE" id="PS50262"/>
    </source>
</evidence>
<dbReference type="PROSITE" id="PS00237">
    <property type="entry name" value="G_PROTEIN_RECEP_F1_1"/>
    <property type="match status" value="1"/>
</dbReference>
<dbReference type="VEuPathDB" id="VectorBase:ISCI001755"/>
<dbReference type="InterPro" id="IPR000276">
    <property type="entry name" value="GPCR_Rhodpsn"/>
</dbReference>
<keyword evidence="5 10" id="KW-0297">G-protein coupled receptor</keyword>
<keyword evidence="8 10" id="KW-0325">Glycoprotein</keyword>
<evidence type="ECO:0000256" key="9">
    <source>
        <dbReference type="ARBA" id="ARBA00023224"/>
    </source>
</evidence>
<feature type="transmembrane region" description="Helical" evidence="10">
    <location>
        <begin position="277"/>
        <end position="302"/>
    </location>
</feature>
<feature type="transmembrane region" description="Helical" evidence="10">
    <location>
        <begin position="205"/>
        <end position="231"/>
    </location>
</feature>
<dbReference type="PRINTS" id="PR00237">
    <property type="entry name" value="GPCRRHODOPSN"/>
</dbReference>
<name>A0A0X7YC79_IXOSC</name>
<dbReference type="VEuPathDB" id="VectorBase:ISCI008018"/>
<evidence type="ECO:0000256" key="7">
    <source>
        <dbReference type="ARBA" id="ARBA00023170"/>
    </source>
</evidence>